<gene>
    <name evidence="1" type="ORF">GGR21_001794</name>
</gene>
<name>A0A840CMH6_9BACT</name>
<dbReference type="EMBL" id="JACIEP010000005">
    <property type="protein sequence ID" value="MBB4035899.1"/>
    <property type="molecule type" value="Genomic_DNA"/>
</dbReference>
<keyword evidence="1" id="KW-0808">Transferase</keyword>
<keyword evidence="2" id="KW-1185">Reference proteome</keyword>
<dbReference type="GO" id="GO:0016740">
    <property type="term" value="F:transferase activity"/>
    <property type="evidence" value="ECO:0007669"/>
    <property type="project" value="UniProtKB-KW"/>
</dbReference>
<dbReference type="SUPFAM" id="SSF53756">
    <property type="entry name" value="UDP-Glycosyltransferase/glycogen phosphorylase"/>
    <property type="match status" value="1"/>
</dbReference>
<dbReference type="Gene3D" id="3.40.50.2000">
    <property type="entry name" value="Glycogen Phosphorylase B"/>
    <property type="match status" value="2"/>
</dbReference>
<organism evidence="1 2">
    <name type="scientific">Dysgonomonas hofstadii</name>
    <dbReference type="NCBI Taxonomy" id="637886"/>
    <lineage>
        <taxon>Bacteria</taxon>
        <taxon>Pseudomonadati</taxon>
        <taxon>Bacteroidota</taxon>
        <taxon>Bacteroidia</taxon>
        <taxon>Bacteroidales</taxon>
        <taxon>Dysgonomonadaceae</taxon>
        <taxon>Dysgonomonas</taxon>
    </lineage>
</organism>
<reference evidence="1 2" key="1">
    <citation type="submission" date="2020-08" db="EMBL/GenBank/DDBJ databases">
        <title>Genomic Encyclopedia of Type Strains, Phase IV (KMG-IV): sequencing the most valuable type-strain genomes for metagenomic binning, comparative biology and taxonomic classification.</title>
        <authorList>
            <person name="Goeker M."/>
        </authorList>
    </citation>
    <scope>NUCLEOTIDE SEQUENCE [LARGE SCALE GENOMIC DNA]</scope>
    <source>
        <strain evidence="1 2">DSM 104969</strain>
    </source>
</reference>
<dbReference type="Pfam" id="PF13692">
    <property type="entry name" value="Glyco_trans_1_4"/>
    <property type="match status" value="1"/>
</dbReference>
<accession>A0A840CMH6</accession>
<proteinExistence type="predicted"/>
<dbReference type="CDD" id="cd03801">
    <property type="entry name" value="GT4_PimA-like"/>
    <property type="match status" value="1"/>
</dbReference>
<evidence type="ECO:0000313" key="2">
    <source>
        <dbReference type="Proteomes" id="UP000555103"/>
    </source>
</evidence>
<sequence length="396" mass="46469">MKRILYFMPKLELKNNAGNVTRVISLLRYFKNRGFYVDYFGIKNWVNETWTDDMPDRITDAGFADRVLWADLKPPKTNPIKRFFTYKIPEFILRRYYGASSIFRPFCTFYLRKSFEKVLAENEYDYIIINYILWTNLIRYSKHLKNAKVMVDTHDFLTVHVAKDKKRGKKVGDYFQTEMESLSCFDEVWAVSTDEMYVFSQFVKNAKVRLVPNMPLFVMNKGEYDTKNKEYDIVYVASDNQWNRMSVKWFLSEVYPLLPGHLKICIVGKINVVIEEEYPNVEKIPFAADLGDVYAKSRISICPMLEGTGIKLKVLEAFSFGLPVVCTQRGLDGLPNKLNNGCLLGNTPPEFADNIIRLLTDEQLYNEQSKQGYHLFDIYFNPEVRYKQLDEIFDVK</sequence>
<dbReference type="Proteomes" id="UP000555103">
    <property type="component" value="Unassembled WGS sequence"/>
</dbReference>
<evidence type="ECO:0000313" key="1">
    <source>
        <dbReference type="EMBL" id="MBB4035899.1"/>
    </source>
</evidence>
<protein>
    <submittedName>
        <fullName evidence="1">Glycosyltransferase involved in cell wall biosynthesis</fullName>
    </submittedName>
</protein>
<dbReference type="AlphaFoldDB" id="A0A840CMH6"/>
<dbReference type="RefSeq" id="WP_183306810.1">
    <property type="nucleotide sequence ID" value="NZ_JACIEP010000005.1"/>
</dbReference>
<comment type="caution">
    <text evidence="1">The sequence shown here is derived from an EMBL/GenBank/DDBJ whole genome shotgun (WGS) entry which is preliminary data.</text>
</comment>
<dbReference type="PANTHER" id="PTHR12526">
    <property type="entry name" value="GLYCOSYLTRANSFERASE"/>
    <property type="match status" value="1"/>
</dbReference>
<dbReference type="PANTHER" id="PTHR12526:SF630">
    <property type="entry name" value="GLYCOSYLTRANSFERASE"/>
    <property type="match status" value="1"/>
</dbReference>